<keyword evidence="3 6" id="KW-0238">DNA-binding</keyword>
<protein>
    <submittedName>
        <fullName evidence="6">DNA-binding transcriptional regulator, LysR family</fullName>
    </submittedName>
</protein>
<dbReference type="GO" id="GO:0003700">
    <property type="term" value="F:DNA-binding transcription factor activity"/>
    <property type="evidence" value="ECO:0007669"/>
    <property type="project" value="InterPro"/>
</dbReference>
<dbReference type="EMBL" id="FNDS01000003">
    <property type="protein sequence ID" value="SDH85598.1"/>
    <property type="molecule type" value="Genomic_DNA"/>
</dbReference>
<dbReference type="Gene3D" id="1.10.10.10">
    <property type="entry name" value="Winged helix-like DNA-binding domain superfamily/Winged helix DNA-binding domain"/>
    <property type="match status" value="1"/>
</dbReference>
<dbReference type="Pfam" id="PF03466">
    <property type="entry name" value="LysR_substrate"/>
    <property type="match status" value="1"/>
</dbReference>
<reference evidence="7" key="1">
    <citation type="submission" date="2016-10" db="EMBL/GenBank/DDBJ databases">
        <authorList>
            <person name="Varghese N."/>
            <person name="Submissions S."/>
        </authorList>
    </citation>
    <scope>NUCLEOTIDE SEQUENCE [LARGE SCALE GENOMIC DNA]</scope>
    <source>
        <strain evidence="7">CCM 7469</strain>
    </source>
</reference>
<evidence type="ECO:0000256" key="4">
    <source>
        <dbReference type="ARBA" id="ARBA00023163"/>
    </source>
</evidence>
<dbReference type="FunFam" id="3.40.190.290:FF:000001">
    <property type="entry name" value="Transcriptional regulator, LysR family"/>
    <property type="match status" value="1"/>
</dbReference>
<dbReference type="GO" id="GO:0006351">
    <property type="term" value="P:DNA-templated transcription"/>
    <property type="evidence" value="ECO:0007669"/>
    <property type="project" value="TreeGrafter"/>
</dbReference>
<dbReference type="InterPro" id="IPR036388">
    <property type="entry name" value="WH-like_DNA-bd_sf"/>
</dbReference>
<dbReference type="PANTHER" id="PTHR30537:SF5">
    <property type="entry name" value="HTH-TYPE TRANSCRIPTIONAL ACTIVATOR TTDR-RELATED"/>
    <property type="match status" value="1"/>
</dbReference>
<evidence type="ECO:0000256" key="1">
    <source>
        <dbReference type="ARBA" id="ARBA00009437"/>
    </source>
</evidence>
<dbReference type="Pfam" id="PF00126">
    <property type="entry name" value="HTH_1"/>
    <property type="match status" value="1"/>
</dbReference>
<evidence type="ECO:0000256" key="3">
    <source>
        <dbReference type="ARBA" id="ARBA00023125"/>
    </source>
</evidence>
<dbReference type="InterPro" id="IPR058163">
    <property type="entry name" value="LysR-type_TF_proteobact-type"/>
</dbReference>
<dbReference type="PROSITE" id="PS50931">
    <property type="entry name" value="HTH_LYSR"/>
    <property type="match status" value="1"/>
</dbReference>
<dbReference type="InterPro" id="IPR000847">
    <property type="entry name" value="LysR_HTH_N"/>
</dbReference>
<evidence type="ECO:0000256" key="2">
    <source>
        <dbReference type="ARBA" id="ARBA00023015"/>
    </source>
</evidence>
<name>A0A1G8FTX5_9PSED</name>
<gene>
    <name evidence="6" type="ORF">SAMN05216272_103454</name>
</gene>
<feature type="domain" description="HTH lysR-type" evidence="5">
    <location>
        <begin position="1"/>
        <end position="59"/>
    </location>
</feature>
<dbReference type="InterPro" id="IPR036390">
    <property type="entry name" value="WH_DNA-bd_sf"/>
</dbReference>
<dbReference type="Gene3D" id="3.40.190.290">
    <property type="match status" value="1"/>
</dbReference>
<dbReference type="FunFam" id="1.10.10.10:FF:000001">
    <property type="entry name" value="LysR family transcriptional regulator"/>
    <property type="match status" value="1"/>
</dbReference>
<dbReference type="RefSeq" id="WP_090262417.1">
    <property type="nucleotide sequence ID" value="NZ_FNDS01000003.1"/>
</dbReference>
<keyword evidence="2" id="KW-0805">Transcription regulation</keyword>
<evidence type="ECO:0000313" key="6">
    <source>
        <dbReference type="EMBL" id="SDH85598.1"/>
    </source>
</evidence>
<evidence type="ECO:0000259" key="5">
    <source>
        <dbReference type="PROSITE" id="PS50931"/>
    </source>
</evidence>
<keyword evidence="4" id="KW-0804">Transcription</keyword>
<accession>A0A1G8FTX5</accession>
<keyword evidence="7" id="KW-1185">Reference proteome</keyword>
<proteinExistence type="inferred from homology"/>
<dbReference type="CDD" id="cd08422">
    <property type="entry name" value="PBP2_CrgA_like"/>
    <property type="match status" value="1"/>
</dbReference>
<evidence type="ECO:0000313" key="7">
    <source>
        <dbReference type="Proteomes" id="UP000199636"/>
    </source>
</evidence>
<sequence length="301" mass="33317">MNRFDAMNLFVRVAEQGSFSAAASQLGVARSVVTRQIAALEEHLGVKLMVRSTRSLSLTSAGSAYLEKCRAILDLVQEAEAGVMEERLTPSGQLRVSLPLSFGLRRLVPLLLEFSRAYPEINLAMDFNDRHLNLIEEGFDLSIRITGQLDPGVIARKLATCRLITVAAPEYLARHGRPRHPADLTEHACMGYSPQANNRPLNFQVDGHMESFYRSYRLQANNGDVLAEAAAQGLGITMQPDFIVDDYLAAGKLQTVLEDFEPPVLGIYAVLPTNRYIPHRVRLLIEFLSNKLAGARAATER</sequence>
<dbReference type="SUPFAM" id="SSF53850">
    <property type="entry name" value="Periplasmic binding protein-like II"/>
    <property type="match status" value="1"/>
</dbReference>
<organism evidence="6 7">
    <name type="scientific">Pseudomonas panipatensis</name>
    <dbReference type="NCBI Taxonomy" id="428992"/>
    <lineage>
        <taxon>Bacteria</taxon>
        <taxon>Pseudomonadati</taxon>
        <taxon>Pseudomonadota</taxon>
        <taxon>Gammaproteobacteria</taxon>
        <taxon>Pseudomonadales</taxon>
        <taxon>Pseudomonadaceae</taxon>
        <taxon>Pseudomonas</taxon>
    </lineage>
</organism>
<dbReference type="PRINTS" id="PR00039">
    <property type="entry name" value="HTHLYSR"/>
</dbReference>
<comment type="similarity">
    <text evidence="1">Belongs to the LysR transcriptional regulatory family.</text>
</comment>
<dbReference type="AlphaFoldDB" id="A0A1G8FTX5"/>
<dbReference type="InterPro" id="IPR005119">
    <property type="entry name" value="LysR_subst-bd"/>
</dbReference>
<dbReference type="PANTHER" id="PTHR30537">
    <property type="entry name" value="HTH-TYPE TRANSCRIPTIONAL REGULATOR"/>
    <property type="match status" value="1"/>
</dbReference>
<dbReference type="GO" id="GO:0043565">
    <property type="term" value="F:sequence-specific DNA binding"/>
    <property type="evidence" value="ECO:0007669"/>
    <property type="project" value="TreeGrafter"/>
</dbReference>
<dbReference type="OrthoDB" id="9786526at2"/>
<dbReference type="SUPFAM" id="SSF46785">
    <property type="entry name" value="Winged helix' DNA-binding domain"/>
    <property type="match status" value="1"/>
</dbReference>
<dbReference type="STRING" id="428992.SAMN05216272_103454"/>
<dbReference type="Proteomes" id="UP000199636">
    <property type="component" value="Unassembled WGS sequence"/>
</dbReference>